<dbReference type="PANTHER" id="PTHR22916">
    <property type="entry name" value="GLYCOSYLTRANSFERASE"/>
    <property type="match status" value="1"/>
</dbReference>
<dbReference type="SUPFAM" id="SSF53448">
    <property type="entry name" value="Nucleotide-diphospho-sugar transferases"/>
    <property type="match status" value="1"/>
</dbReference>
<dbReference type="Proteomes" id="UP000283329">
    <property type="component" value="Unassembled WGS sequence"/>
</dbReference>
<dbReference type="GeneID" id="29452179"/>
<dbReference type="InterPro" id="IPR001173">
    <property type="entry name" value="Glyco_trans_2-like"/>
</dbReference>
<keyword evidence="1" id="KW-0328">Glycosyltransferase</keyword>
<dbReference type="EMBL" id="QRJR01000025">
    <property type="protein sequence ID" value="RHH41967.1"/>
    <property type="molecule type" value="Genomic_DNA"/>
</dbReference>
<keyword evidence="2 3" id="KW-0808">Transferase</keyword>
<evidence type="ECO:0000256" key="1">
    <source>
        <dbReference type="ARBA" id="ARBA00022676"/>
    </source>
</evidence>
<sequence length="323" mass="37476">MNPLVSIGVPIYNVESYIERCARSLFEQTYVHIEYIFIDDNSPDDSIGILKATLEDYPARMQQVKIVRQPVNVGSSAVRNKAVSMMSGEFVMWVDSDDFVELDMVEKLVSAQRQNDADIVTCNTIVHLPKGKFSTMFSPIYNTPKEMTLQLLRKKVPVSVWARLIRLCLYIDNDVQSLEGINNAEDYQQMPRLTFYAQKVCSINDALYHYNCTNNNSYTATYSPKLAEQVMISVNLLEQFFQDKGIEYVDALNFSKAEIYARDLVKCCRLGYKEYYYFTRGMVEKMDRKYFVSLPLPFRILLKLPNYYIALIYVKLASMFKKQ</sequence>
<dbReference type="CDD" id="cd00761">
    <property type="entry name" value="Glyco_tranf_GTA_type"/>
    <property type="match status" value="1"/>
</dbReference>
<dbReference type="InterPro" id="IPR029044">
    <property type="entry name" value="Nucleotide-diphossugar_trans"/>
</dbReference>
<dbReference type="Pfam" id="PF00535">
    <property type="entry name" value="Glycos_transf_2"/>
    <property type="match status" value="1"/>
</dbReference>
<comment type="caution">
    <text evidence="3">The sequence shown here is derived from an EMBL/GenBank/DDBJ whole genome shotgun (WGS) entry which is preliminary data.</text>
</comment>
<dbReference type="Gene3D" id="3.90.550.10">
    <property type="entry name" value="Spore Coat Polysaccharide Biosynthesis Protein SpsA, Chain A"/>
    <property type="match status" value="1"/>
</dbReference>
<protein>
    <submittedName>
        <fullName evidence="3">Glycosyltransferase family 2 protein</fullName>
    </submittedName>
</protein>
<accession>A0A414WUE1</accession>
<reference evidence="3 4" key="1">
    <citation type="submission" date="2018-08" db="EMBL/GenBank/DDBJ databases">
        <title>A genome reference for cultivated species of the human gut microbiota.</title>
        <authorList>
            <person name="Zou Y."/>
            <person name="Xue W."/>
            <person name="Luo G."/>
        </authorList>
    </citation>
    <scope>NUCLEOTIDE SEQUENCE [LARGE SCALE GENOMIC DNA]</scope>
    <source>
        <strain evidence="3 4">AM17-48</strain>
    </source>
</reference>
<dbReference type="PANTHER" id="PTHR22916:SF51">
    <property type="entry name" value="GLYCOSYLTRANSFERASE EPSH-RELATED"/>
    <property type="match status" value="1"/>
</dbReference>
<evidence type="ECO:0000313" key="4">
    <source>
        <dbReference type="Proteomes" id="UP000283329"/>
    </source>
</evidence>
<gene>
    <name evidence="3" type="ORF">DW206_19800</name>
</gene>
<dbReference type="KEGG" id="boa:Bovatus_01373"/>
<evidence type="ECO:0000256" key="2">
    <source>
        <dbReference type="ARBA" id="ARBA00022679"/>
    </source>
</evidence>
<name>A0A414WUE1_BACOV</name>
<proteinExistence type="predicted"/>
<dbReference type="AlphaFoldDB" id="A0A414WUE1"/>
<organism evidence="3 4">
    <name type="scientific">Bacteroides ovatus</name>
    <dbReference type="NCBI Taxonomy" id="28116"/>
    <lineage>
        <taxon>Bacteria</taxon>
        <taxon>Pseudomonadati</taxon>
        <taxon>Bacteroidota</taxon>
        <taxon>Bacteroidia</taxon>
        <taxon>Bacteroidales</taxon>
        <taxon>Bacteroidaceae</taxon>
        <taxon>Bacteroides</taxon>
    </lineage>
</organism>
<dbReference type="RefSeq" id="WP_004296623.1">
    <property type="nucleotide sequence ID" value="NZ_CAKJZM010000002.1"/>
</dbReference>
<dbReference type="GO" id="GO:0016758">
    <property type="term" value="F:hexosyltransferase activity"/>
    <property type="evidence" value="ECO:0007669"/>
    <property type="project" value="UniProtKB-ARBA"/>
</dbReference>
<evidence type="ECO:0000313" key="3">
    <source>
        <dbReference type="EMBL" id="RHH41967.1"/>
    </source>
</evidence>